<dbReference type="EMBL" id="RHIB01000003">
    <property type="protein sequence ID" value="RNA66757.1"/>
    <property type="molecule type" value="Genomic_DNA"/>
</dbReference>
<dbReference type="PANTHER" id="PTHR42760">
    <property type="entry name" value="SHORT-CHAIN DEHYDROGENASES/REDUCTASES FAMILY MEMBER"/>
    <property type="match status" value="1"/>
</dbReference>
<gene>
    <name evidence="3" type="ORF">EBO34_16215</name>
</gene>
<accession>A0A3M7TP13</accession>
<dbReference type="OrthoDB" id="9803333at2"/>
<keyword evidence="2" id="KW-0560">Oxidoreductase</keyword>
<comment type="similarity">
    <text evidence="1">Belongs to the short-chain dehydrogenases/reductases (SDR) family.</text>
</comment>
<keyword evidence="4" id="KW-1185">Reference proteome</keyword>
<dbReference type="PANTHER" id="PTHR42760:SF133">
    <property type="entry name" value="3-OXOACYL-[ACYL-CARRIER-PROTEIN] REDUCTASE"/>
    <property type="match status" value="1"/>
</dbReference>
<proteinExistence type="inferred from homology"/>
<dbReference type="FunFam" id="3.40.50.720:FF:000084">
    <property type="entry name" value="Short-chain dehydrogenase reductase"/>
    <property type="match status" value="1"/>
</dbReference>
<dbReference type="GO" id="GO:0016616">
    <property type="term" value="F:oxidoreductase activity, acting on the CH-OH group of donors, NAD or NADP as acceptor"/>
    <property type="evidence" value="ECO:0007669"/>
    <property type="project" value="TreeGrafter"/>
</dbReference>
<dbReference type="RefSeq" id="WP_122900519.1">
    <property type="nucleotide sequence ID" value="NZ_RHIB01000003.1"/>
</dbReference>
<reference evidence="3 4" key="1">
    <citation type="submission" date="2018-10" db="EMBL/GenBank/DDBJ databases">
        <title>Bacillus Keqinensis sp. nov., a moderately halophilic bacterium isolated from a saline-alkaline lake.</title>
        <authorList>
            <person name="Wang H."/>
        </authorList>
    </citation>
    <scope>NUCLEOTIDE SEQUENCE [LARGE SCALE GENOMIC DNA]</scope>
    <source>
        <strain evidence="3 4">KQ-3</strain>
    </source>
</reference>
<dbReference type="InterPro" id="IPR002347">
    <property type="entry name" value="SDR_fam"/>
</dbReference>
<protein>
    <submittedName>
        <fullName evidence="3">SDR family oxidoreductase</fullName>
    </submittedName>
</protein>
<dbReference type="SUPFAM" id="SSF51735">
    <property type="entry name" value="NAD(P)-binding Rossmann-fold domains"/>
    <property type="match status" value="1"/>
</dbReference>
<name>A0A3M7TP13_9BACI</name>
<evidence type="ECO:0000256" key="1">
    <source>
        <dbReference type="ARBA" id="ARBA00006484"/>
    </source>
</evidence>
<evidence type="ECO:0000313" key="3">
    <source>
        <dbReference type="EMBL" id="RNA66757.1"/>
    </source>
</evidence>
<dbReference type="Proteomes" id="UP000278746">
    <property type="component" value="Unassembled WGS sequence"/>
</dbReference>
<dbReference type="GO" id="GO:0008206">
    <property type="term" value="P:bile acid metabolic process"/>
    <property type="evidence" value="ECO:0007669"/>
    <property type="project" value="UniProtKB-ARBA"/>
</dbReference>
<evidence type="ECO:0000313" key="4">
    <source>
        <dbReference type="Proteomes" id="UP000278746"/>
    </source>
</evidence>
<dbReference type="PRINTS" id="PR00081">
    <property type="entry name" value="GDHRDH"/>
</dbReference>
<sequence length="273" mass="29975">MKSSFSEKFLLKGKTALITGALGILGKRFCEGMAESGANVVVVDVEEDSCTAFAKYLSRLYKTDCLGIGCDITSPDQVDKMVNKVINKYSEIDILHNNAATKTQNLKEYFTSFEEYKLGTWREVMAVNVEGMYLTAQKVGSQMLKQQRGVIIQTSSIYGIKGVDNRIYAGSKYLGMEINTPAVYAASKAAVWGLTQYLATYWADKGIRVNMLSPGGIESGQNETFIRKYSHRVPMARMGQPDELVGALLFLASEASSYITGQNIVVDGGLTAW</sequence>
<dbReference type="Pfam" id="PF13561">
    <property type="entry name" value="adh_short_C2"/>
    <property type="match status" value="1"/>
</dbReference>
<evidence type="ECO:0000256" key="2">
    <source>
        <dbReference type="ARBA" id="ARBA00023002"/>
    </source>
</evidence>
<dbReference type="PRINTS" id="PR00080">
    <property type="entry name" value="SDRFAMILY"/>
</dbReference>
<dbReference type="AlphaFoldDB" id="A0A3M7TP13"/>
<dbReference type="Gene3D" id="3.40.50.720">
    <property type="entry name" value="NAD(P)-binding Rossmann-like Domain"/>
    <property type="match status" value="1"/>
</dbReference>
<dbReference type="InterPro" id="IPR036291">
    <property type="entry name" value="NAD(P)-bd_dom_sf"/>
</dbReference>
<comment type="caution">
    <text evidence="3">The sequence shown here is derived from an EMBL/GenBank/DDBJ whole genome shotgun (WGS) entry which is preliminary data.</text>
</comment>
<organism evidence="3 4">
    <name type="scientific">Alteribacter keqinensis</name>
    <dbReference type="NCBI Taxonomy" id="2483800"/>
    <lineage>
        <taxon>Bacteria</taxon>
        <taxon>Bacillati</taxon>
        <taxon>Bacillota</taxon>
        <taxon>Bacilli</taxon>
        <taxon>Bacillales</taxon>
        <taxon>Bacillaceae</taxon>
        <taxon>Alteribacter</taxon>
    </lineage>
</organism>